<organism evidence="2">
    <name type="scientific">uncultured Nocardioidaceae bacterium</name>
    <dbReference type="NCBI Taxonomy" id="253824"/>
    <lineage>
        <taxon>Bacteria</taxon>
        <taxon>Bacillati</taxon>
        <taxon>Actinomycetota</taxon>
        <taxon>Actinomycetes</taxon>
        <taxon>Propionibacteriales</taxon>
        <taxon>Nocardioidaceae</taxon>
        <taxon>environmental samples</taxon>
    </lineage>
</organism>
<evidence type="ECO:0000256" key="1">
    <source>
        <dbReference type="SAM" id="SignalP"/>
    </source>
</evidence>
<keyword evidence="1" id="KW-0732">Signal</keyword>
<dbReference type="AlphaFoldDB" id="A0A6J4MD52"/>
<proteinExistence type="predicted"/>
<feature type="chain" id="PRO_5026936549" evidence="1">
    <location>
        <begin position="27"/>
        <end position="104"/>
    </location>
</feature>
<feature type="signal peptide" evidence="1">
    <location>
        <begin position="1"/>
        <end position="26"/>
    </location>
</feature>
<evidence type="ECO:0000313" key="2">
    <source>
        <dbReference type="EMBL" id="CAA9356521.1"/>
    </source>
</evidence>
<accession>A0A6J4MD52</accession>
<name>A0A6J4MD52_9ACTN</name>
<gene>
    <name evidence="2" type="ORF">AVDCRST_MAG34-2136</name>
</gene>
<protein>
    <submittedName>
        <fullName evidence="2">Uncharacterized protein</fullName>
    </submittedName>
</protein>
<reference evidence="2" key="1">
    <citation type="submission" date="2020-02" db="EMBL/GenBank/DDBJ databases">
        <authorList>
            <person name="Meier V. D."/>
        </authorList>
    </citation>
    <scope>NUCLEOTIDE SEQUENCE</scope>
    <source>
        <strain evidence="2">AVDCRST_MAG34</strain>
    </source>
</reference>
<dbReference type="EMBL" id="CADCUI010000052">
    <property type="protein sequence ID" value="CAA9356521.1"/>
    <property type="molecule type" value="Genomic_DNA"/>
</dbReference>
<sequence>MLKRLVTATALALAIPMTVAIPTAFADTPKCVSKAEFRAVKMGWGMPRVHNRFDIKGQQTYVGYGYQNREYRACTKSYGYHGTVWVDYERSNGKWKVSGKYAAW</sequence>